<dbReference type="GO" id="GO:0003676">
    <property type="term" value="F:nucleic acid binding"/>
    <property type="evidence" value="ECO:0007669"/>
    <property type="project" value="InterPro"/>
</dbReference>
<sequence length="1075" mass="116398">MALGVCVVILWFSKLGLQHLKGRLSSTFCSVRGLVGRVVKVDLNEENPATWGKFLKVLVDVEVEKPLFSGCFFDVASGVKKWIQVKYEKIGIFCYFCGCLGHQRRGCKLTSPMTVSNSDGILFPMFGPWLSTLSSYPSVFSGPTVVASRGFSPSSTVRKNGGALLSLTASKDGGDVEQRGSPASLSFRSRCPAMETSHGADGLGMSKRALWLPKNRLPGAERSLAISGFDGEAELLRDGNRSDDIPILERNRMDHEHLNCLTVDVDKRDIGLCASGPTVIKDGLAIQQKGKGKSPIDQNSNLSNSVCGPPIFSNGSVSCGPQLVGSRDINISTNVLEGPSIGGNVSIANGPNSSPRNLFGLVGGRSSLPSASNGPEEQSNEDKALAQFFKAQESLLHGLKHFGNLDLYEIQKIGGDIGVPTSSEVNERTTPFKKRKFEASASLCSRPHKVPRKYPDVVRDFPWDTTHKTNDSNLAIEDPSEDSSSSPSCSSILKNPLVGSFVIDDTASSSLSFAVVMDLVNATNLAFNGQGRCLSRVESTISLTPSASSQQILSSLCLVGKVIAPMTVNEDTVREFVVKTWKFQVNVVALFKTTNIPNSFELGFARVEDRAWACDNGPWCVRGYSFILKAWCPKKALSGSFDSTRIWIQIHNLPRDYFSVENGKLLGGKAGKVIKVELDEGNPASWSKFLKILIELNVNLPLFSGCFFELESGGHSWIQFKYERLGIFCYNCGILGHQRRGCPLSSPVTVANDVGIPYPLFGPWLSVASSYLDVFAGANSFSPSQDSSSRVGRGANWRLPLPSAMAGGRRSLYRPTMVGRGSKQMVKATGPMPVTGRLAVQKAWMPKKPAISRQPGVSSMAQVDGLIKEDIGPAFSSSGPTNTFKEKAKCLGVSAGPCKVQEKACGGAGPLTLKFCTDQEEGTDGDFNVGQDANGPLCRAKNFSGNNSIMGNLDHGPANSTNSNESSICGQEVNFHHDENLALTNFFQAQGTLLEELKKFGNLDLYEIKSIGGDIGVPTASEVNERTTPYKKRKFDEASASLCSRPWKLLRPHPWAIRDFPWDSEGHERKECDLI</sequence>
<dbReference type="AlphaFoldDB" id="A0A7J6F2T8"/>
<evidence type="ECO:0000313" key="6">
    <source>
        <dbReference type="Proteomes" id="UP000525078"/>
    </source>
</evidence>
<organism evidence="5 6">
    <name type="scientific">Cannabis sativa</name>
    <name type="common">Hemp</name>
    <name type="synonym">Marijuana</name>
    <dbReference type="NCBI Taxonomy" id="3483"/>
    <lineage>
        <taxon>Eukaryota</taxon>
        <taxon>Viridiplantae</taxon>
        <taxon>Streptophyta</taxon>
        <taxon>Embryophyta</taxon>
        <taxon>Tracheophyta</taxon>
        <taxon>Spermatophyta</taxon>
        <taxon>Magnoliopsida</taxon>
        <taxon>eudicotyledons</taxon>
        <taxon>Gunneridae</taxon>
        <taxon>Pentapetalae</taxon>
        <taxon>rosids</taxon>
        <taxon>fabids</taxon>
        <taxon>Rosales</taxon>
        <taxon>Cannabaceae</taxon>
        <taxon>Cannabis</taxon>
    </lineage>
</organism>
<feature type="chain" id="PRO_5029629191" description="CCHC-type domain-containing protein" evidence="3">
    <location>
        <begin position="19"/>
        <end position="1075"/>
    </location>
</feature>
<name>A0A7J6F2T8_CANSA</name>
<gene>
    <name evidence="5" type="ORF">F8388_000563</name>
</gene>
<dbReference type="SMART" id="SM00343">
    <property type="entry name" value="ZnF_C2HC"/>
    <property type="match status" value="2"/>
</dbReference>
<evidence type="ECO:0000256" key="3">
    <source>
        <dbReference type="SAM" id="SignalP"/>
    </source>
</evidence>
<dbReference type="PROSITE" id="PS50158">
    <property type="entry name" value="ZF_CCHC"/>
    <property type="match status" value="1"/>
</dbReference>
<dbReference type="PANTHER" id="PTHR31286">
    <property type="entry name" value="GLYCINE-RICH CELL WALL STRUCTURAL PROTEIN 1.8-LIKE"/>
    <property type="match status" value="1"/>
</dbReference>
<proteinExistence type="predicted"/>
<keyword evidence="3" id="KW-0732">Signal</keyword>
<dbReference type="InterPro" id="IPR040256">
    <property type="entry name" value="At4g02000-like"/>
</dbReference>
<feature type="region of interest" description="Disordered" evidence="2">
    <location>
        <begin position="362"/>
        <end position="382"/>
    </location>
</feature>
<accession>A0A7J6F2T8</accession>
<feature type="compositionally biased region" description="Polar residues" evidence="2">
    <location>
        <begin position="367"/>
        <end position="377"/>
    </location>
</feature>
<feature type="domain" description="CCHC-type" evidence="4">
    <location>
        <begin position="729"/>
        <end position="743"/>
    </location>
</feature>
<reference evidence="5 6" key="1">
    <citation type="journal article" date="2020" name="bioRxiv">
        <title>Sequence and annotation of 42 cannabis genomes reveals extensive copy number variation in cannabinoid synthesis and pathogen resistance genes.</title>
        <authorList>
            <person name="Mckernan K.J."/>
            <person name="Helbert Y."/>
            <person name="Kane L.T."/>
            <person name="Ebling H."/>
            <person name="Zhang L."/>
            <person name="Liu B."/>
            <person name="Eaton Z."/>
            <person name="Mclaughlin S."/>
            <person name="Kingan S."/>
            <person name="Baybayan P."/>
            <person name="Concepcion G."/>
            <person name="Jordan M."/>
            <person name="Riva A."/>
            <person name="Barbazuk W."/>
            <person name="Harkins T."/>
        </authorList>
    </citation>
    <scope>NUCLEOTIDE SEQUENCE [LARGE SCALE GENOMIC DNA]</scope>
    <source>
        <strain evidence="6">cv. Jamaican Lion 4</strain>
        <tissue evidence="5">Leaf</tissue>
    </source>
</reference>
<dbReference type="Proteomes" id="UP000525078">
    <property type="component" value="Unassembled WGS sequence"/>
</dbReference>
<dbReference type="EMBL" id="JAATIP010000171">
    <property type="protein sequence ID" value="KAF4363980.1"/>
    <property type="molecule type" value="Genomic_DNA"/>
</dbReference>
<dbReference type="GO" id="GO:0008270">
    <property type="term" value="F:zinc ion binding"/>
    <property type="evidence" value="ECO:0007669"/>
    <property type="project" value="UniProtKB-KW"/>
</dbReference>
<dbReference type="PANTHER" id="PTHR31286:SF167">
    <property type="entry name" value="OS09G0268800 PROTEIN"/>
    <property type="match status" value="1"/>
</dbReference>
<protein>
    <recommendedName>
        <fullName evidence="4">CCHC-type domain-containing protein</fullName>
    </recommendedName>
</protein>
<dbReference type="InterPro" id="IPR001878">
    <property type="entry name" value="Znf_CCHC"/>
</dbReference>
<feature type="region of interest" description="Disordered" evidence="2">
    <location>
        <begin position="468"/>
        <end position="488"/>
    </location>
</feature>
<keyword evidence="1" id="KW-0862">Zinc</keyword>
<keyword evidence="1" id="KW-0479">Metal-binding</keyword>
<dbReference type="Pfam" id="PF14392">
    <property type="entry name" value="zf-CCHC_4"/>
    <property type="match status" value="2"/>
</dbReference>
<dbReference type="InterPro" id="IPR025836">
    <property type="entry name" value="Zn_knuckle_CX2CX4HX4C"/>
</dbReference>
<comment type="caution">
    <text evidence="5">The sequence shown here is derived from an EMBL/GenBank/DDBJ whole genome shotgun (WGS) entry which is preliminary data.</text>
</comment>
<evidence type="ECO:0000256" key="2">
    <source>
        <dbReference type="SAM" id="MobiDB-lite"/>
    </source>
</evidence>
<evidence type="ECO:0000256" key="1">
    <source>
        <dbReference type="PROSITE-ProRule" id="PRU00047"/>
    </source>
</evidence>
<evidence type="ECO:0000313" key="5">
    <source>
        <dbReference type="EMBL" id="KAF4363980.1"/>
    </source>
</evidence>
<keyword evidence="1" id="KW-0863">Zinc-finger</keyword>
<evidence type="ECO:0000259" key="4">
    <source>
        <dbReference type="PROSITE" id="PS50158"/>
    </source>
</evidence>
<feature type="signal peptide" evidence="3">
    <location>
        <begin position="1"/>
        <end position="18"/>
    </location>
</feature>